<comment type="cofactor">
    <cofactor evidence="1">
        <name>Fe(2+)</name>
        <dbReference type="ChEBI" id="CHEBI:29033"/>
    </cofactor>
</comment>
<evidence type="ECO:0000256" key="4">
    <source>
        <dbReference type="ARBA" id="ARBA00008654"/>
    </source>
</evidence>
<organism evidence="19 20">
    <name type="scientific">Parnassius mnemosyne</name>
    <name type="common">clouded apollo</name>
    <dbReference type="NCBI Taxonomy" id="213953"/>
    <lineage>
        <taxon>Eukaryota</taxon>
        <taxon>Metazoa</taxon>
        <taxon>Ecdysozoa</taxon>
        <taxon>Arthropoda</taxon>
        <taxon>Hexapoda</taxon>
        <taxon>Insecta</taxon>
        <taxon>Pterygota</taxon>
        <taxon>Neoptera</taxon>
        <taxon>Endopterygota</taxon>
        <taxon>Lepidoptera</taxon>
        <taxon>Glossata</taxon>
        <taxon>Ditrysia</taxon>
        <taxon>Papilionoidea</taxon>
        <taxon>Papilionidae</taxon>
        <taxon>Parnassiinae</taxon>
        <taxon>Parnassini</taxon>
        <taxon>Parnassius</taxon>
        <taxon>Driopa</taxon>
    </lineage>
</organism>
<evidence type="ECO:0000256" key="1">
    <source>
        <dbReference type="ARBA" id="ARBA00001954"/>
    </source>
</evidence>
<keyword evidence="9" id="KW-0223">Dioxygenase</keyword>
<evidence type="ECO:0000259" key="17">
    <source>
        <dbReference type="Pfam" id="PF02668"/>
    </source>
</evidence>
<name>A0AAV1K6R3_9NEOP</name>
<dbReference type="FunFam" id="3.60.130.10:FF:000001">
    <property type="entry name" value="Trimethyllysine dioxygenase, mitochondrial"/>
    <property type="match status" value="1"/>
</dbReference>
<comment type="cofactor">
    <cofactor evidence="2">
        <name>L-ascorbate</name>
        <dbReference type="ChEBI" id="CHEBI:38290"/>
    </cofactor>
</comment>
<dbReference type="EMBL" id="CAVLGL010000001">
    <property type="protein sequence ID" value="CAK1578089.1"/>
    <property type="molecule type" value="Genomic_DNA"/>
</dbReference>
<feature type="domain" description="Gamma-butyrobetaine hydroxylase-like N-terminal" evidence="18">
    <location>
        <begin position="8"/>
        <end position="87"/>
    </location>
</feature>
<dbReference type="GO" id="GO:0045329">
    <property type="term" value="P:carnitine biosynthetic process"/>
    <property type="evidence" value="ECO:0007669"/>
    <property type="project" value="UniProtKB-KW"/>
</dbReference>
<evidence type="ECO:0000256" key="16">
    <source>
        <dbReference type="ARBA" id="ARBA00049334"/>
    </source>
</evidence>
<dbReference type="FunFam" id="3.30.2020.30:FF:000002">
    <property type="entry name" value="Putative gamma-butyrobetaine dioxygenase"/>
    <property type="match status" value="1"/>
</dbReference>
<keyword evidence="8" id="KW-0124">Carnitine biosynthesis</keyword>
<keyword evidence="20" id="KW-1185">Reference proteome</keyword>
<evidence type="ECO:0000256" key="2">
    <source>
        <dbReference type="ARBA" id="ARBA00001961"/>
    </source>
</evidence>
<dbReference type="InterPro" id="IPR042098">
    <property type="entry name" value="TauD-like_sf"/>
</dbReference>
<comment type="similarity">
    <text evidence="4">Belongs to the gamma-BBH/TMLD family.</text>
</comment>
<dbReference type="PANTHER" id="PTHR10696:SF51">
    <property type="entry name" value="TRIMETHYLLYSINE DIOXYGENASE, MITOCHONDRIAL"/>
    <property type="match status" value="1"/>
</dbReference>
<evidence type="ECO:0000256" key="11">
    <source>
        <dbReference type="ARBA" id="ARBA00023004"/>
    </source>
</evidence>
<dbReference type="SUPFAM" id="SSF51197">
    <property type="entry name" value="Clavaminate synthase-like"/>
    <property type="match status" value="1"/>
</dbReference>
<evidence type="ECO:0000256" key="3">
    <source>
        <dbReference type="ARBA" id="ARBA00005022"/>
    </source>
</evidence>
<evidence type="ECO:0000256" key="15">
    <source>
        <dbReference type="ARBA" id="ARBA00046008"/>
    </source>
</evidence>
<dbReference type="GO" id="GO:0005506">
    <property type="term" value="F:iron ion binding"/>
    <property type="evidence" value="ECO:0007669"/>
    <property type="project" value="InterPro"/>
</dbReference>
<evidence type="ECO:0000259" key="18">
    <source>
        <dbReference type="Pfam" id="PF06155"/>
    </source>
</evidence>
<evidence type="ECO:0000256" key="13">
    <source>
        <dbReference type="ARBA" id="ARBA00031778"/>
    </source>
</evidence>
<dbReference type="EC" id="1.14.11.8" evidence="5"/>
<dbReference type="Proteomes" id="UP001314205">
    <property type="component" value="Unassembled WGS sequence"/>
</dbReference>
<evidence type="ECO:0000256" key="10">
    <source>
        <dbReference type="ARBA" id="ARBA00023002"/>
    </source>
</evidence>
<dbReference type="Gene3D" id="3.60.130.10">
    <property type="entry name" value="Clavaminate synthase-like"/>
    <property type="match status" value="1"/>
</dbReference>
<evidence type="ECO:0000256" key="9">
    <source>
        <dbReference type="ARBA" id="ARBA00022964"/>
    </source>
</evidence>
<dbReference type="InterPro" id="IPR010376">
    <property type="entry name" value="GBBH-like_N"/>
</dbReference>
<gene>
    <name evidence="19" type="ORF">PARMNEM_LOCUS224</name>
</gene>
<evidence type="ECO:0000256" key="14">
    <source>
        <dbReference type="ARBA" id="ARBA00032283"/>
    </source>
</evidence>
<dbReference type="AlphaFoldDB" id="A0AAV1K6R3"/>
<comment type="catalytic activity">
    <reaction evidence="16">
        <text>N(6),N(6),N(6)-trimethyl-L-lysine + 2-oxoglutarate + O2 = (3S)-3-hydroxy-N(6),N(6),N(6)-trimethyl-L-lysine + succinate + CO2</text>
        <dbReference type="Rhea" id="RHEA:14181"/>
        <dbReference type="ChEBI" id="CHEBI:15379"/>
        <dbReference type="ChEBI" id="CHEBI:16526"/>
        <dbReference type="ChEBI" id="CHEBI:16810"/>
        <dbReference type="ChEBI" id="CHEBI:30031"/>
        <dbReference type="ChEBI" id="CHEBI:58100"/>
        <dbReference type="ChEBI" id="CHEBI:141499"/>
        <dbReference type="EC" id="1.14.11.8"/>
    </reaction>
</comment>
<sequence>MSRIVSVTVQNQTVRIHFKGGQVTDFECIWLRDHCRCSTCYHSNTFQRARHLLDLSDSNIKNIKSDTEHISITWDDNHESIYEADFLVKFDYKTWVEKRRLVPKLWHGEEIAEKVAKISVDDFLSSTEGAREVFQSLLDYGVALIVNVEPTMEATEKVCKALGGVQHTMFGGMWLVHTDIKPTDTAYTNIHLAEHTDNTYFTEAAGLQIFHGLEHTDGTGGETILVDGFYGAKLLEKEFPNDYEFLTSFDIDAEFLEDGHHYRHSGPVITIDKMKDIKQIRFNSYDRTPMAFSSREECLAYYRALKNLSRYYEEPSNQWQFKLTPGVVIAIDNFRVLHGRTSFTGNRILCGSYVSRSDWLDKARTLRLIA</sequence>
<evidence type="ECO:0000313" key="19">
    <source>
        <dbReference type="EMBL" id="CAK1578089.1"/>
    </source>
</evidence>
<feature type="domain" description="TauD/TfdA-like" evidence="17">
    <location>
        <begin position="117"/>
        <end position="353"/>
    </location>
</feature>
<dbReference type="GO" id="GO:0005739">
    <property type="term" value="C:mitochondrion"/>
    <property type="evidence" value="ECO:0007669"/>
    <property type="project" value="TreeGrafter"/>
</dbReference>
<accession>A0AAV1K6R3</accession>
<reference evidence="19 20" key="1">
    <citation type="submission" date="2023-11" db="EMBL/GenBank/DDBJ databases">
        <authorList>
            <person name="Hedman E."/>
            <person name="Englund M."/>
            <person name="Stromberg M."/>
            <person name="Nyberg Akerstrom W."/>
            <person name="Nylinder S."/>
            <person name="Jareborg N."/>
            <person name="Kallberg Y."/>
            <person name="Kronander E."/>
        </authorList>
    </citation>
    <scope>NUCLEOTIDE SEQUENCE [LARGE SCALE GENOMIC DNA]</scope>
</reference>
<keyword evidence="11" id="KW-0408">Iron</keyword>
<dbReference type="NCBIfam" id="TIGR02410">
    <property type="entry name" value="carnitine_TMLD"/>
    <property type="match status" value="1"/>
</dbReference>
<comment type="function">
    <text evidence="15">Converts trimethyllysine (TML) into hydroxytrimethyllysine (HTML).</text>
</comment>
<keyword evidence="10" id="KW-0560">Oxidoreductase</keyword>
<dbReference type="Pfam" id="PF02668">
    <property type="entry name" value="TauD"/>
    <property type="match status" value="1"/>
</dbReference>
<dbReference type="PANTHER" id="PTHR10696">
    <property type="entry name" value="GAMMA-BUTYROBETAINE HYDROXYLASE-RELATED"/>
    <property type="match status" value="1"/>
</dbReference>
<evidence type="ECO:0000256" key="7">
    <source>
        <dbReference type="ARBA" id="ARBA00022723"/>
    </source>
</evidence>
<evidence type="ECO:0000256" key="8">
    <source>
        <dbReference type="ARBA" id="ARBA00022873"/>
    </source>
</evidence>
<dbReference type="InterPro" id="IPR038492">
    <property type="entry name" value="GBBH-like_N_sf"/>
</dbReference>
<protein>
    <recommendedName>
        <fullName evidence="6">Trimethyllysine dioxygenase, mitochondrial</fullName>
        <ecNumber evidence="5">1.14.11.8</ecNumber>
    </recommendedName>
    <alternativeName>
        <fullName evidence="13">Epsilon-trimethyllysine 2-oxoglutarate dioxygenase</fullName>
    </alternativeName>
    <alternativeName>
        <fullName evidence="12">TML hydroxylase</fullName>
    </alternativeName>
    <alternativeName>
        <fullName evidence="14">TML-alpha-ketoglutarate dioxygenase</fullName>
    </alternativeName>
</protein>
<proteinExistence type="inferred from homology"/>
<evidence type="ECO:0000313" key="20">
    <source>
        <dbReference type="Proteomes" id="UP001314205"/>
    </source>
</evidence>
<dbReference type="InterPro" id="IPR012776">
    <property type="entry name" value="Trimethyllysine_dOase"/>
</dbReference>
<evidence type="ECO:0000256" key="5">
    <source>
        <dbReference type="ARBA" id="ARBA00012267"/>
    </source>
</evidence>
<comment type="pathway">
    <text evidence="3">Amine and polyamine biosynthesis; carnitine biosynthesis.</text>
</comment>
<keyword evidence="7" id="KW-0479">Metal-binding</keyword>
<dbReference type="Gene3D" id="3.30.2020.30">
    <property type="match status" value="1"/>
</dbReference>
<evidence type="ECO:0000256" key="12">
    <source>
        <dbReference type="ARBA" id="ARBA00030363"/>
    </source>
</evidence>
<dbReference type="Pfam" id="PF06155">
    <property type="entry name" value="GBBH-like_N"/>
    <property type="match status" value="1"/>
</dbReference>
<dbReference type="InterPro" id="IPR050411">
    <property type="entry name" value="AlphaKG_dependent_hydroxylases"/>
</dbReference>
<evidence type="ECO:0000256" key="6">
    <source>
        <dbReference type="ARBA" id="ARBA00016835"/>
    </source>
</evidence>
<comment type="caution">
    <text evidence="19">The sequence shown here is derived from an EMBL/GenBank/DDBJ whole genome shotgun (WGS) entry which is preliminary data.</text>
</comment>
<dbReference type="GO" id="GO:0050353">
    <property type="term" value="F:trimethyllysine dioxygenase activity"/>
    <property type="evidence" value="ECO:0007669"/>
    <property type="project" value="UniProtKB-EC"/>
</dbReference>
<dbReference type="InterPro" id="IPR003819">
    <property type="entry name" value="TauD/TfdA-like"/>
</dbReference>